<feature type="compositionally biased region" description="Basic and acidic residues" evidence="2">
    <location>
        <begin position="703"/>
        <end position="719"/>
    </location>
</feature>
<evidence type="ECO:0000256" key="2">
    <source>
        <dbReference type="SAM" id="MobiDB-lite"/>
    </source>
</evidence>
<evidence type="ECO:0000313" key="5">
    <source>
        <dbReference type="Proteomes" id="UP000799439"/>
    </source>
</evidence>
<evidence type="ECO:0000313" key="4">
    <source>
        <dbReference type="EMBL" id="KAF2157012.1"/>
    </source>
</evidence>
<name>A0A9P4J7X7_9PEZI</name>
<evidence type="ECO:0000256" key="1">
    <source>
        <dbReference type="ARBA" id="ARBA00022468"/>
    </source>
</evidence>
<gene>
    <name evidence="4" type="ORF">K461DRAFT_234941</name>
</gene>
<dbReference type="SUPFAM" id="SSF47923">
    <property type="entry name" value="Ypt/Rab-GAP domain of gyp1p"/>
    <property type="match status" value="2"/>
</dbReference>
<dbReference type="Pfam" id="PF00566">
    <property type="entry name" value="RabGAP-TBC"/>
    <property type="match status" value="1"/>
</dbReference>
<dbReference type="SMART" id="SM00164">
    <property type="entry name" value="TBC"/>
    <property type="match status" value="1"/>
</dbReference>
<dbReference type="AlphaFoldDB" id="A0A9P4J7X7"/>
<evidence type="ECO:0000259" key="3">
    <source>
        <dbReference type="PROSITE" id="PS50086"/>
    </source>
</evidence>
<reference evidence="4" key="1">
    <citation type="journal article" date="2020" name="Stud. Mycol.">
        <title>101 Dothideomycetes genomes: a test case for predicting lifestyles and emergence of pathogens.</title>
        <authorList>
            <person name="Haridas S."/>
            <person name="Albert R."/>
            <person name="Binder M."/>
            <person name="Bloem J."/>
            <person name="Labutti K."/>
            <person name="Salamov A."/>
            <person name="Andreopoulos B."/>
            <person name="Baker S."/>
            <person name="Barry K."/>
            <person name="Bills G."/>
            <person name="Bluhm B."/>
            <person name="Cannon C."/>
            <person name="Castanera R."/>
            <person name="Culley D."/>
            <person name="Daum C."/>
            <person name="Ezra D."/>
            <person name="Gonzalez J."/>
            <person name="Henrissat B."/>
            <person name="Kuo A."/>
            <person name="Liang C."/>
            <person name="Lipzen A."/>
            <person name="Lutzoni F."/>
            <person name="Magnuson J."/>
            <person name="Mondo S."/>
            <person name="Nolan M."/>
            <person name="Ohm R."/>
            <person name="Pangilinan J."/>
            <person name="Park H.-J."/>
            <person name="Ramirez L."/>
            <person name="Alfaro M."/>
            <person name="Sun H."/>
            <person name="Tritt A."/>
            <person name="Yoshinaga Y."/>
            <person name="Zwiers L.-H."/>
            <person name="Turgeon B."/>
            <person name="Goodwin S."/>
            <person name="Spatafora J."/>
            <person name="Crous P."/>
            <person name="Grigoriev I."/>
        </authorList>
    </citation>
    <scope>NUCLEOTIDE SEQUENCE</scope>
    <source>
        <strain evidence="4">CBS 260.36</strain>
    </source>
</reference>
<feature type="domain" description="Rab-GAP TBC" evidence="3">
    <location>
        <begin position="33"/>
        <end position="299"/>
    </location>
</feature>
<dbReference type="PANTHER" id="PTHR22957">
    <property type="entry name" value="TBC1 DOMAIN FAMILY MEMBER GTPASE-ACTIVATING PROTEIN"/>
    <property type="match status" value="1"/>
</dbReference>
<dbReference type="InterPro" id="IPR035969">
    <property type="entry name" value="Rab-GAP_TBC_sf"/>
</dbReference>
<feature type="region of interest" description="Disordered" evidence="2">
    <location>
        <begin position="373"/>
        <end position="399"/>
    </location>
</feature>
<feature type="compositionally biased region" description="Basic residues" evidence="2">
    <location>
        <begin position="671"/>
        <end position="680"/>
    </location>
</feature>
<proteinExistence type="predicted"/>
<comment type="caution">
    <text evidence="4">The sequence shown here is derived from an EMBL/GenBank/DDBJ whole genome shotgun (WGS) entry which is preliminary data.</text>
</comment>
<sequence>MRTLNQARESWQALRSIADVKEYRERARGAVESGGLTSRSIYWKVFLLFENTDHSIWLRKLGDSRSAYVSLRAHLLRAIDHPDEVDTGEDPLSEDASIRWDGLRQDEALRAEIMQDVDRCMPENTFFRQQQTHAMMLDILFIFCKLNPDVSYRQGMHEILAPILWVVQCDAVQNGTNTAAEDFMVFQLCDSRFIEHDAFTLFSLVMQNAKTFYEQKAHRRRTSLSSRPSSGKLENPILTIINRIFDEYLPRLDPELATHLKAIDLVPQVFLMRWIRLLFGREFPFDDVLLMWDLIFSDDPRLESVELICIVMMLRVRWDLLEADHNAALSLLLRYPAMTSSFKPQDLVIDALQLKKTFTAPCARDIIRKYTNRDVPPPTNLPDPDDFAIIDDSEAPNPASPKPFERLLHDAAKNVLTQGEKWGINKALRDAMDEVKRGVRDIQSMPTPQAPRRHGRMHSRSSISSTAARRPTEAEVKLAALQGRNEQLARLLKQATGELWECQRVLSDEEGKADAERVKELSIAIAKVGFVQVYLEDASIPLPVEEEDGEGEDERKVEEEIVETVENLQRDPAPPQEAGTQPLRPSTPLDKTAQAAPAPTSTTLEPPSRPSLSHSNFSWILGQSPPGSSPFLSASATSSASRPRSRGLLFGDAEEGEEEPALVGGKGTTPTRKKRERKIVRVGGGSGGWEAAAGAENADEEGERVGLVELGGKRVEGEN</sequence>
<dbReference type="PANTHER" id="PTHR22957:SF337">
    <property type="entry name" value="TBC1 DOMAIN FAMILY MEMBER 5"/>
    <property type="match status" value="1"/>
</dbReference>
<dbReference type="GO" id="GO:0005096">
    <property type="term" value="F:GTPase activator activity"/>
    <property type="evidence" value="ECO:0007669"/>
    <property type="project" value="UniProtKB-KW"/>
</dbReference>
<protein>
    <submittedName>
        <fullName evidence="4">RabGAP/TBC</fullName>
    </submittedName>
</protein>
<feature type="compositionally biased region" description="Acidic residues" evidence="2">
    <location>
        <begin position="383"/>
        <end position="394"/>
    </location>
</feature>
<feature type="region of interest" description="Disordered" evidence="2">
    <location>
        <begin position="565"/>
        <end position="719"/>
    </location>
</feature>
<feature type="region of interest" description="Disordered" evidence="2">
    <location>
        <begin position="444"/>
        <end position="472"/>
    </location>
</feature>
<dbReference type="Gene3D" id="1.10.472.80">
    <property type="entry name" value="Ypt/Rab-GAP domain of gyp1p, domain 3"/>
    <property type="match status" value="1"/>
</dbReference>
<keyword evidence="5" id="KW-1185">Reference proteome</keyword>
<accession>A0A9P4J7X7</accession>
<keyword evidence="1" id="KW-0343">GTPase activation</keyword>
<dbReference type="FunFam" id="1.10.8.270:FF:000031">
    <property type="entry name" value="TBC1 domain family member 5"/>
    <property type="match status" value="1"/>
</dbReference>
<dbReference type="InterPro" id="IPR000195">
    <property type="entry name" value="Rab-GAP-TBC_dom"/>
</dbReference>
<dbReference type="EMBL" id="ML996081">
    <property type="protein sequence ID" value="KAF2157012.1"/>
    <property type="molecule type" value="Genomic_DNA"/>
</dbReference>
<dbReference type="OrthoDB" id="27140at2759"/>
<feature type="compositionally biased region" description="Low complexity" evidence="2">
    <location>
        <begin position="592"/>
        <end position="603"/>
    </location>
</feature>
<dbReference type="Gene3D" id="1.10.8.270">
    <property type="entry name" value="putative rabgap domain of human tbc1 domain family member 14 like domains"/>
    <property type="match status" value="1"/>
</dbReference>
<organism evidence="4 5">
    <name type="scientific">Myriangium duriaei CBS 260.36</name>
    <dbReference type="NCBI Taxonomy" id="1168546"/>
    <lineage>
        <taxon>Eukaryota</taxon>
        <taxon>Fungi</taxon>
        <taxon>Dikarya</taxon>
        <taxon>Ascomycota</taxon>
        <taxon>Pezizomycotina</taxon>
        <taxon>Dothideomycetes</taxon>
        <taxon>Dothideomycetidae</taxon>
        <taxon>Myriangiales</taxon>
        <taxon>Myriangiaceae</taxon>
        <taxon>Myriangium</taxon>
    </lineage>
</organism>
<dbReference type="FunFam" id="1.10.472.80:FF:000038">
    <property type="entry name" value="TBC1 domain family member 5"/>
    <property type="match status" value="1"/>
</dbReference>
<feature type="compositionally biased region" description="Low complexity" evidence="2">
    <location>
        <begin position="460"/>
        <end position="469"/>
    </location>
</feature>
<dbReference type="Proteomes" id="UP000799439">
    <property type="component" value="Unassembled WGS sequence"/>
</dbReference>
<feature type="compositionally biased region" description="Low complexity" evidence="2">
    <location>
        <begin position="629"/>
        <end position="642"/>
    </location>
</feature>
<dbReference type="PROSITE" id="PS50086">
    <property type="entry name" value="TBC_RABGAP"/>
    <property type="match status" value="1"/>
</dbReference>